<keyword evidence="1" id="KW-0472">Membrane</keyword>
<keyword evidence="1" id="KW-1133">Transmembrane helix</keyword>
<proteinExistence type="predicted"/>
<feature type="transmembrane region" description="Helical" evidence="1">
    <location>
        <begin position="29"/>
        <end position="47"/>
    </location>
</feature>
<evidence type="ECO:0000313" key="2">
    <source>
        <dbReference type="EMBL" id="HGW94607.1"/>
    </source>
</evidence>
<comment type="caution">
    <text evidence="2">The sequence shown here is derived from an EMBL/GenBank/DDBJ whole genome shotgun (WGS) entry which is preliminary data.</text>
</comment>
<evidence type="ECO:0000256" key="1">
    <source>
        <dbReference type="SAM" id="Phobius"/>
    </source>
</evidence>
<keyword evidence="1" id="KW-0812">Transmembrane</keyword>
<sequence>MTECLSQTALYGAIVQEESVNTIFKSRTVLIRLLVLLGIIGATISALPHPDTASRSSNTPQNSFKREVSLEFMLKTPNLNLF</sequence>
<reference evidence="2" key="1">
    <citation type="journal article" date="2020" name="mSystems">
        <title>Genome- and Community-Level Interaction Insights into Carbon Utilization and Element Cycling Functions of Hydrothermarchaeota in Hydrothermal Sediment.</title>
        <authorList>
            <person name="Zhou Z."/>
            <person name="Liu Y."/>
            <person name="Xu W."/>
            <person name="Pan J."/>
            <person name="Luo Z.H."/>
            <person name="Li M."/>
        </authorList>
    </citation>
    <scope>NUCLEOTIDE SEQUENCE [LARGE SCALE GENOMIC DNA]</scope>
    <source>
        <strain evidence="2">SpSt-402</strain>
    </source>
</reference>
<dbReference type="AlphaFoldDB" id="A0A832H5F0"/>
<name>A0A832H5F0_9CYAN</name>
<dbReference type="EMBL" id="DSRD01000626">
    <property type="protein sequence ID" value="HGW94607.1"/>
    <property type="molecule type" value="Genomic_DNA"/>
</dbReference>
<protein>
    <submittedName>
        <fullName evidence="2">Uncharacterized protein</fullName>
    </submittedName>
</protein>
<gene>
    <name evidence="2" type="ORF">ENR47_10040</name>
</gene>
<organism evidence="2">
    <name type="scientific">Oscillatoriales cyanobacterium SpSt-402</name>
    <dbReference type="NCBI Taxonomy" id="2282168"/>
    <lineage>
        <taxon>Bacteria</taxon>
        <taxon>Bacillati</taxon>
        <taxon>Cyanobacteriota</taxon>
        <taxon>Cyanophyceae</taxon>
        <taxon>Oscillatoriophycideae</taxon>
        <taxon>Oscillatoriales</taxon>
    </lineage>
</organism>
<accession>A0A832H5F0</accession>